<dbReference type="EMBL" id="FXBB01000013">
    <property type="protein sequence ID" value="SMG29196.1"/>
    <property type="molecule type" value="Genomic_DNA"/>
</dbReference>
<protein>
    <recommendedName>
        <fullName evidence="3">Phage protein D</fullName>
    </recommendedName>
</protein>
<dbReference type="RefSeq" id="WP_085544545.1">
    <property type="nucleotide sequence ID" value="NZ_FXBB01000013.1"/>
</dbReference>
<dbReference type="Pfam" id="PF05954">
    <property type="entry name" value="Phage_GPD"/>
    <property type="match status" value="1"/>
</dbReference>
<name>A0A1X7JLX1_9BACT</name>
<reference evidence="2" key="1">
    <citation type="submission" date="2017-04" db="EMBL/GenBank/DDBJ databases">
        <authorList>
            <person name="Varghese N."/>
            <person name="Submissions S."/>
        </authorList>
    </citation>
    <scope>NUCLEOTIDE SEQUENCE [LARGE SCALE GENOMIC DNA]</scope>
    <source>
        <strain evidence="2">USBA 82</strain>
    </source>
</reference>
<dbReference type="SUPFAM" id="SSF69279">
    <property type="entry name" value="Phage tail proteins"/>
    <property type="match status" value="1"/>
</dbReference>
<evidence type="ECO:0000313" key="2">
    <source>
        <dbReference type="Proteomes" id="UP000193355"/>
    </source>
</evidence>
<dbReference type="OrthoDB" id="141597at2"/>
<organism evidence="1 2">
    <name type="scientific">Dethiosulfovibrio salsuginis</name>
    <dbReference type="NCBI Taxonomy" id="561720"/>
    <lineage>
        <taxon>Bacteria</taxon>
        <taxon>Thermotogati</taxon>
        <taxon>Synergistota</taxon>
        <taxon>Synergistia</taxon>
        <taxon>Synergistales</taxon>
        <taxon>Dethiosulfovibrionaceae</taxon>
        <taxon>Dethiosulfovibrio</taxon>
    </lineage>
</organism>
<keyword evidence="2" id="KW-1185">Reference proteome</keyword>
<dbReference type="Proteomes" id="UP000193355">
    <property type="component" value="Unassembled WGS sequence"/>
</dbReference>
<proteinExistence type="predicted"/>
<sequence length="329" mass="34716">MGLSELSVPWSLVANNADITKLIESRLISLDISDSAGMESDTLEVALSDHDPGIKLPSTGAELVATISGVRMGLFVVDEVVLASPPPVVRLKAKAAAFDASHGGQSQIQSQKTRSWEDMTFGALVATIAGEHGLKAAVSSDLARNQVGHNDQVNESDIAFLTRIAYRYDATAKPVEGRLVVVPKGSGQSVGGAPLPTISISPKQVTRWQVTLGKRGVSSAVVATFRDVKTGEDVEVRIGQGEPVRRLIHVFPDESTARQYASGEQIAGKRGGSKLSLSLPGNPRLRAESKVSLSGFRSGVDGTWSIVTAKHHLDGRSGYVTQLDCEGGA</sequence>
<evidence type="ECO:0000313" key="1">
    <source>
        <dbReference type="EMBL" id="SMG29196.1"/>
    </source>
</evidence>
<dbReference type="STRING" id="561720.SAMN06275492_11375"/>
<evidence type="ECO:0008006" key="3">
    <source>
        <dbReference type="Google" id="ProtNLM"/>
    </source>
</evidence>
<dbReference type="AlphaFoldDB" id="A0A1X7JLX1"/>
<gene>
    <name evidence="1" type="ORF">SAMN06275492_11375</name>
</gene>
<accession>A0A1X7JLX1</accession>